<evidence type="ECO:0000256" key="3">
    <source>
        <dbReference type="ARBA" id="ARBA00023082"/>
    </source>
</evidence>
<dbReference type="SUPFAM" id="SSF88946">
    <property type="entry name" value="Sigma2 domain of RNA polymerase sigma factors"/>
    <property type="match status" value="1"/>
</dbReference>
<keyword evidence="3" id="KW-0731">Sigma factor</keyword>
<evidence type="ECO:0000259" key="5">
    <source>
        <dbReference type="Pfam" id="PF04542"/>
    </source>
</evidence>
<dbReference type="PANTHER" id="PTHR43133">
    <property type="entry name" value="RNA POLYMERASE ECF-TYPE SIGMA FACTO"/>
    <property type="match status" value="1"/>
</dbReference>
<name>T1B1X9_9ZZZZ</name>
<gene>
    <name evidence="7" type="ORF">B1B_12074</name>
</gene>
<dbReference type="GO" id="GO:0003677">
    <property type="term" value="F:DNA binding"/>
    <property type="evidence" value="ECO:0007669"/>
    <property type="project" value="InterPro"/>
</dbReference>
<organism evidence="7">
    <name type="scientific">mine drainage metagenome</name>
    <dbReference type="NCBI Taxonomy" id="410659"/>
    <lineage>
        <taxon>unclassified sequences</taxon>
        <taxon>metagenomes</taxon>
        <taxon>ecological metagenomes</taxon>
    </lineage>
</organism>
<proteinExistence type="inferred from homology"/>
<evidence type="ECO:0000256" key="2">
    <source>
        <dbReference type="ARBA" id="ARBA00023015"/>
    </source>
</evidence>
<evidence type="ECO:0000256" key="1">
    <source>
        <dbReference type="ARBA" id="ARBA00010641"/>
    </source>
</evidence>
<reference evidence="7" key="2">
    <citation type="journal article" date="2014" name="ISME J.">
        <title>Microbial stratification in low pH oxic and suboxic macroscopic growths along an acid mine drainage.</title>
        <authorList>
            <person name="Mendez-Garcia C."/>
            <person name="Mesa V."/>
            <person name="Sprenger R.R."/>
            <person name="Richter M."/>
            <person name="Diez M.S."/>
            <person name="Solano J."/>
            <person name="Bargiela R."/>
            <person name="Golyshina O.V."/>
            <person name="Manteca A."/>
            <person name="Ramos J.L."/>
            <person name="Gallego J.R."/>
            <person name="Llorente I."/>
            <person name="Martins Dos Santos V.A."/>
            <person name="Jensen O.N."/>
            <person name="Pelaez A.I."/>
            <person name="Sanchez J."/>
            <person name="Ferrer M."/>
        </authorList>
    </citation>
    <scope>NUCLEOTIDE SEQUENCE</scope>
</reference>
<evidence type="ECO:0000313" key="7">
    <source>
        <dbReference type="EMBL" id="EQD48355.1"/>
    </source>
</evidence>
<dbReference type="Gene3D" id="1.10.1740.10">
    <property type="match status" value="1"/>
</dbReference>
<dbReference type="GO" id="GO:0006352">
    <property type="term" value="P:DNA-templated transcription initiation"/>
    <property type="evidence" value="ECO:0007669"/>
    <property type="project" value="InterPro"/>
</dbReference>
<dbReference type="InterPro" id="IPR014284">
    <property type="entry name" value="RNA_pol_sigma-70_dom"/>
</dbReference>
<dbReference type="Gene3D" id="1.10.10.10">
    <property type="entry name" value="Winged helix-like DNA-binding domain superfamily/Winged helix DNA-binding domain"/>
    <property type="match status" value="1"/>
</dbReference>
<dbReference type="PANTHER" id="PTHR43133:SF64">
    <property type="entry name" value="ECF SIGMA FACTOR"/>
    <property type="match status" value="1"/>
</dbReference>
<sequence>MLEVPSFQATIEESALVLGSHTPVRGDERRLEHRDELEQFLIAVERKALRVARLALGDTDDALDTVQNAMYRLVSHYSRKPSSEWNPLFFRILHNLIHDLYRSRRRENRMSVRRLAPIENGTDLDDPLLNLPAPARLQPEAEFERARDYERLAQAMQALPRRQREAFSLRMLEGLDVRTTSRVMACSEGSVKTHLARALNALRKSLQEES</sequence>
<dbReference type="GO" id="GO:0016987">
    <property type="term" value="F:sigma factor activity"/>
    <property type="evidence" value="ECO:0007669"/>
    <property type="project" value="UniProtKB-KW"/>
</dbReference>
<dbReference type="InterPro" id="IPR013249">
    <property type="entry name" value="RNA_pol_sigma70_r4_t2"/>
</dbReference>
<dbReference type="SUPFAM" id="SSF88659">
    <property type="entry name" value="Sigma3 and sigma4 domains of RNA polymerase sigma factors"/>
    <property type="match status" value="1"/>
</dbReference>
<dbReference type="EMBL" id="AUZY01007882">
    <property type="protein sequence ID" value="EQD48355.1"/>
    <property type="molecule type" value="Genomic_DNA"/>
</dbReference>
<dbReference type="InterPro" id="IPR007627">
    <property type="entry name" value="RNA_pol_sigma70_r2"/>
</dbReference>
<evidence type="ECO:0000256" key="4">
    <source>
        <dbReference type="ARBA" id="ARBA00023163"/>
    </source>
</evidence>
<dbReference type="Pfam" id="PF04542">
    <property type="entry name" value="Sigma70_r2"/>
    <property type="match status" value="1"/>
</dbReference>
<comment type="similarity">
    <text evidence="1">Belongs to the sigma-70 factor family. ECF subfamily.</text>
</comment>
<dbReference type="AlphaFoldDB" id="T1B1X9"/>
<dbReference type="InterPro" id="IPR013324">
    <property type="entry name" value="RNA_pol_sigma_r3/r4-like"/>
</dbReference>
<dbReference type="NCBIfam" id="TIGR02937">
    <property type="entry name" value="sigma70-ECF"/>
    <property type="match status" value="1"/>
</dbReference>
<dbReference type="InterPro" id="IPR013325">
    <property type="entry name" value="RNA_pol_sigma_r2"/>
</dbReference>
<evidence type="ECO:0000259" key="6">
    <source>
        <dbReference type="Pfam" id="PF08281"/>
    </source>
</evidence>
<accession>T1B1X9</accession>
<protein>
    <submittedName>
        <fullName evidence="7">RNA polymerase factor sigma-70</fullName>
    </submittedName>
</protein>
<keyword evidence="2" id="KW-0805">Transcription regulation</keyword>
<feature type="domain" description="RNA polymerase sigma factor 70 region 4 type 2" evidence="6">
    <location>
        <begin position="150"/>
        <end position="202"/>
    </location>
</feature>
<dbReference type="Pfam" id="PF08281">
    <property type="entry name" value="Sigma70_r4_2"/>
    <property type="match status" value="1"/>
</dbReference>
<comment type="caution">
    <text evidence="7">The sequence shown here is derived from an EMBL/GenBank/DDBJ whole genome shotgun (WGS) entry which is preliminary data.</text>
</comment>
<feature type="domain" description="RNA polymerase sigma-70 region 2" evidence="5">
    <location>
        <begin position="45"/>
        <end position="106"/>
    </location>
</feature>
<reference evidence="7" key="1">
    <citation type="submission" date="2013-08" db="EMBL/GenBank/DDBJ databases">
        <authorList>
            <person name="Mendez C."/>
            <person name="Richter M."/>
            <person name="Ferrer M."/>
            <person name="Sanchez J."/>
        </authorList>
    </citation>
    <scope>NUCLEOTIDE SEQUENCE</scope>
</reference>
<dbReference type="InterPro" id="IPR036388">
    <property type="entry name" value="WH-like_DNA-bd_sf"/>
</dbReference>
<dbReference type="NCBIfam" id="NF006550">
    <property type="entry name" value="PRK09047.1"/>
    <property type="match status" value="1"/>
</dbReference>
<dbReference type="CDD" id="cd06171">
    <property type="entry name" value="Sigma70_r4"/>
    <property type="match status" value="1"/>
</dbReference>
<dbReference type="InterPro" id="IPR039425">
    <property type="entry name" value="RNA_pol_sigma-70-like"/>
</dbReference>
<keyword evidence="4" id="KW-0804">Transcription</keyword>